<evidence type="ECO:0000256" key="3">
    <source>
        <dbReference type="ARBA" id="ARBA00023172"/>
    </source>
</evidence>
<dbReference type="InterPro" id="IPR006119">
    <property type="entry name" value="Resolv_N"/>
</dbReference>
<protein>
    <submittedName>
        <fullName evidence="7">Resolvase</fullName>
    </submittedName>
</protein>
<accession>A0A1L3ZZK0</accession>
<evidence type="ECO:0000259" key="6">
    <source>
        <dbReference type="PROSITE" id="PS51736"/>
    </source>
</evidence>
<dbReference type="InterPro" id="IPR050639">
    <property type="entry name" value="SSR_resolvase"/>
</dbReference>
<dbReference type="PROSITE" id="PS51736">
    <property type="entry name" value="RECOMBINASES_3"/>
    <property type="match status" value="1"/>
</dbReference>
<dbReference type="STRING" id="1921510.BSL82_09185"/>
<feature type="domain" description="Resolvase/invertase-type recombinase catalytic" evidence="6">
    <location>
        <begin position="4"/>
        <end position="140"/>
    </location>
</feature>
<dbReference type="InterPro" id="IPR006118">
    <property type="entry name" value="Recombinase_CS"/>
</dbReference>
<dbReference type="SUPFAM" id="SSF53041">
    <property type="entry name" value="Resolvase-like"/>
    <property type="match status" value="1"/>
</dbReference>
<dbReference type="AlphaFoldDB" id="A0A1L3ZZK0"/>
<dbReference type="InterPro" id="IPR036162">
    <property type="entry name" value="Resolvase-like_N_sf"/>
</dbReference>
<dbReference type="SMART" id="SM00857">
    <property type="entry name" value="Resolvase"/>
    <property type="match status" value="1"/>
</dbReference>
<sequence length="228" mass="24772">MKNGFVSYLRVSTERQGASGLGIDAQRSAIRRYVELCGGEIAAELVEVESGKRSDRPVLEEAISLCRRKKATLLVAKLDRLSRTVSFMSRLIETGVDFVAVDNPHANKLMIHVLSAFAEHERDLIGERTRVALAAAKSRGARLGNPDIAAARAQARLSIQSAADDFCANVGPLILQIRGSGIHSLQGIADALAARGIRTARGGAWHPATVRNVERRFRQHGADLRNDM</sequence>
<dbReference type="Proteomes" id="UP000182063">
    <property type="component" value="Chromosome"/>
</dbReference>
<evidence type="ECO:0000313" key="7">
    <source>
        <dbReference type="EMBL" id="API61058.1"/>
    </source>
</evidence>
<dbReference type="PANTHER" id="PTHR30461">
    <property type="entry name" value="DNA-INVERTASE FROM LAMBDOID PROPHAGE"/>
    <property type="match status" value="1"/>
</dbReference>
<gene>
    <name evidence="7" type="ORF">BSL82_09185</name>
</gene>
<evidence type="ECO:0000256" key="1">
    <source>
        <dbReference type="ARBA" id="ARBA00022908"/>
    </source>
</evidence>
<name>A0A1L3ZZK0_9SPHN</name>
<keyword evidence="2" id="KW-0238">DNA-binding</keyword>
<dbReference type="GO" id="GO:0015074">
    <property type="term" value="P:DNA integration"/>
    <property type="evidence" value="ECO:0007669"/>
    <property type="project" value="UniProtKB-KW"/>
</dbReference>
<keyword evidence="8" id="KW-1185">Reference proteome</keyword>
<dbReference type="GO" id="GO:0000150">
    <property type="term" value="F:DNA strand exchange activity"/>
    <property type="evidence" value="ECO:0007669"/>
    <property type="project" value="InterPro"/>
</dbReference>
<dbReference type="RefSeq" id="WP_072598708.1">
    <property type="nucleotide sequence ID" value="NZ_CP018221.1"/>
</dbReference>
<dbReference type="Gene3D" id="3.40.50.1390">
    <property type="entry name" value="Resolvase, N-terminal catalytic domain"/>
    <property type="match status" value="1"/>
</dbReference>
<evidence type="ECO:0000256" key="5">
    <source>
        <dbReference type="PROSITE-ProRule" id="PRU10137"/>
    </source>
</evidence>
<dbReference type="GO" id="GO:0003677">
    <property type="term" value="F:DNA binding"/>
    <property type="evidence" value="ECO:0007669"/>
    <property type="project" value="UniProtKB-KW"/>
</dbReference>
<dbReference type="PROSITE" id="PS00397">
    <property type="entry name" value="RECOMBINASES_1"/>
    <property type="match status" value="1"/>
</dbReference>
<keyword evidence="3" id="KW-0233">DNA recombination</keyword>
<evidence type="ECO:0000256" key="4">
    <source>
        <dbReference type="PIRSR" id="PIRSR606118-50"/>
    </source>
</evidence>
<reference evidence="8" key="1">
    <citation type="submission" date="2016-11" db="EMBL/GenBank/DDBJ databases">
        <title>Complete Genome Sequence of alachlor-degrading Sphingomonas sp. strain JJ-A5.</title>
        <authorList>
            <person name="Lee H."/>
            <person name="Ka J.-O."/>
        </authorList>
    </citation>
    <scope>NUCLEOTIDE SEQUENCE [LARGE SCALE GENOMIC DNA]</scope>
    <source>
        <strain evidence="8">JJ-A5</strain>
    </source>
</reference>
<dbReference type="EMBL" id="CP018221">
    <property type="protein sequence ID" value="API61058.1"/>
    <property type="molecule type" value="Genomic_DNA"/>
</dbReference>
<proteinExistence type="predicted"/>
<feature type="active site" description="O-(5'-phospho-DNA)-serine intermediate" evidence="4 5">
    <location>
        <position position="12"/>
    </location>
</feature>
<dbReference type="CDD" id="cd03768">
    <property type="entry name" value="SR_ResInv"/>
    <property type="match status" value="1"/>
</dbReference>
<dbReference type="OrthoDB" id="2290206at2"/>
<keyword evidence="1" id="KW-0229">DNA integration</keyword>
<evidence type="ECO:0000256" key="2">
    <source>
        <dbReference type="ARBA" id="ARBA00023125"/>
    </source>
</evidence>
<organism evidence="7 8">
    <name type="scientific">Tardibacter chloracetimidivorans</name>
    <dbReference type="NCBI Taxonomy" id="1921510"/>
    <lineage>
        <taxon>Bacteria</taxon>
        <taxon>Pseudomonadati</taxon>
        <taxon>Pseudomonadota</taxon>
        <taxon>Alphaproteobacteria</taxon>
        <taxon>Sphingomonadales</taxon>
        <taxon>Sphingomonadaceae</taxon>
        <taxon>Tardibacter</taxon>
    </lineage>
</organism>
<dbReference type="PANTHER" id="PTHR30461:SF2">
    <property type="entry name" value="SERINE RECOMBINASE PINE-RELATED"/>
    <property type="match status" value="1"/>
</dbReference>
<dbReference type="Pfam" id="PF00239">
    <property type="entry name" value="Resolvase"/>
    <property type="match status" value="1"/>
</dbReference>
<evidence type="ECO:0000313" key="8">
    <source>
        <dbReference type="Proteomes" id="UP000182063"/>
    </source>
</evidence>
<dbReference type="KEGG" id="sphj:BSL82_09185"/>